<comment type="caution">
    <text evidence="1">The sequence shown here is derived from an EMBL/GenBank/DDBJ whole genome shotgun (WGS) entry which is preliminary data.</text>
</comment>
<evidence type="ECO:0000313" key="1">
    <source>
        <dbReference type="EMBL" id="MCY1077469.1"/>
    </source>
</evidence>
<dbReference type="SUPFAM" id="SSF55874">
    <property type="entry name" value="ATPase domain of HSP90 chaperone/DNA topoisomerase II/histidine kinase"/>
    <property type="match status" value="1"/>
</dbReference>
<organism evidence="1 2">
    <name type="scientific">Archangium lansingense</name>
    <dbReference type="NCBI Taxonomy" id="2995310"/>
    <lineage>
        <taxon>Bacteria</taxon>
        <taxon>Pseudomonadati</taxon>
        <taxon>Myxococcota</taxon>
        <taxon>Myxococcia</taxon>
        <taxon>Myxococcales</taxon>
        <taxon>Cystobacterineae</taxon>
        <taxon>Archangiaceae</taxon>
        <taxon>Archangium</taxon>
    </lineage>
</organism>
<dbReference type="RefSeq" id="WP_267536298.1">
    <property type="nucleotide sequence ID" value="NZ_JAPNKA010000001.1"/>
</dbReference>
<evidence type="ECO:0000313" key="2">
    <source>
        <dbReference type="Proteomes" id="UP001207654"/>
    </source>
</evidence>
<protein>
    <recommendedName>
        <fullName evidence="3">Histidine kinase/HSP90-like ATPase domain-containing protein</fullName>
    </recommendedName>
</protein>
<gene>
    <name evidence="1" type="ORF">OV287_23650</name>
</gene>
<dbReference type="Proteomes" id="UP001207654">
    <property type="component" value="Unassembled WGS sequence"/>
</dbReference>
<reference evidence="1 2" key="1">
    <citation type="submission" date="2022-11" db="EMBL/GenBank/DDBJ databases">
        <title>Minimal conservation of predation-associated metabolite biosynthetic gene clusters underscores biosynthetic potential of Myxococcota including descriptions for ten novel species: Archangium lansinium sp. nov., Myxococcus landrumus sp. nov., Nannocystis bai.</title>
        <authorList>
            <person name="Ahearne A."/>
            <person name="Stevens C."/>
            <person name="Phillips K."/>
        </authorList>
    </citation>
    <scope>NUCLEOTIDE SEQUENCE [LARGE SCALE GENOMIC DNA]</scope>
    <source>
        <strain evidence="1 2">MIWBW</strain>
    </source>
</reference>
<proteinExistence type="predicted"/>
<accession>A0ABT4A930</accession>
<dbReference type="EMBL" id="JAPNKA010000001">
    <property type="protein sequence ID" value="MCY1077469.1"/>
    <property type="molecule type" value="Genomic_DNA"/>
</dbReference>
<dbReference type="Gene3D" id="3.30.565.10">
    <property type="entry name" value="Histidine kinase-like ATPase, C-terminal domain"/>
    <property type="match status" value="1"/>
</dbReference>
<dbReference type="InterPro" id="IPR036890">
    <property type="entry name" value="HATPase_C_sf"/>
</dbReference>
<evidence type="ECO:0008006" key="3">
    <source>
        <dbReference type="Google" id="ProtNLM"/>
    </source>
</evidence>
<name>A0ABT4A930_9BACT</name>
<keyword evidence="2" id="KW-1185">Reference proteome</keyword>
<sequence length="235" mass="26070">MREHPNPHNMTSHPIKVLWIHESIRRRPGLFVELAEGQAGQARGLIEHALTRLSSPRFGNEASRVELRVWPGPPGPAFELQDDGRGWPLDVISVAGAPMSRIDRVMTEFHLEPDETYRAVRQPEPEPEPQVWGPFGGVGVILNALCSRVTIQTARDGVRVAARYSRGGIIAPVHPSSHGPSRGTRVIFEFDPLLFDAATQAHVSSKEVLEELVSRHPSATVEWVPDYPLGAYPPW</sequence>